<dbReference type="Pfam" id="PF02563">
    <property type="entry name" value="Poly_export"/>
    <property type="match status" value="1"/>
</dbReference>
<evidence type="ECO:0000256" key="6">
    <source>
        <dbReference type="ARBA" id="ARBA00022692"/>
    </source>
</evidence>
<dbReference type="InterPro" id="IPR049712">
    <property type="entry name" value="Poly_export"/>
</dbReference>
<proteinExistence type="inferred from homology"/>
<keyword evidence="11" id="KW-0472">Membrane</keyword>
<keyword evidence="9" id="KW-0406">Ion transport</keyword>
<dbReference type="STRING" id="1518501.CQ10_09670"/>
<evidence type="ECO:0000256" key="3">
    <source>
        <dbReference type="ARBA" id="ARBA00022448"/>
    </source>
</evidence>
<dbReference type="PANTHER" id="PTHR33619">
    <property type="entry name" value="POLYSACCHARIDE EXPORT PROTEIN GFCE-RELATED"/>
    <property type="match status" value="1"/>
</dbReference>
<evidence type="ECO:0000256" key="14">
    <source>
        <dbReference type="ARBA" id="ARBA00023288"/>
    </source>
</evidence>
<evidence type="ECO:0000313" key="18">
    <source>
        <dbReference type="Proteomes" id="UP000051913"/>
    </source>
</evidence>
<keyword evidence="5" id="KW-0762">Sugar transport</keyword>
<evidence type="ECO:0000256" key="2">
    <source>
        <dbReference type="ARBA" id="ARBA00009450"/>
    </source>
</evidence>
<dbReference type="GO" id="GO:0015159">
    <property type="term" value="F:polysaccharide transmembrane transporter activity"/>
    <property type="evidence" value="ECO:0007669"/>
    <property type="project" value="InterPro"/>
</dbReference>
<dbReference type="GO" id="GO:0006811">
    <property type="term" value="P:monoatomic ion transport"/>
    <property type="evidence" value="ECO:0007669"/>
    <property type="project" value="UniProtKB-KW"/>
</dbReference>
<comment type="subcellular location">
    <subcellularLocation>
        <location evidence="1">Cell outer membrane</location>
        <topology evidence="1">Multi-pass membrane protein</topology>
    </subcellularLocation>
</comment>
<evidence type="ECO:0000256" key="9">
    <source>
        <dbReference type="ARBA" id="ARBA00023065"/>
    </source>
</evidence>
<dbReference type="AlphaFoldDB" id="A0A0R3M9Z3"/>
<dbReference type="Gene3D" id="3.10.560.10">
    <property type="entry name" value="Outer membrane lipoprotein wza domain like"/>
    <property type="match status" value="2"/>
</dbReference>
<feature type="domain" description="SLBB" evidence="16">
    <location>
        <begin position="163"/>
        <end position="236"/>
    </location>
</feature>
<keyword evidence="8" id="KW-0625">Polysaccharide transport</keyword>
<evidence type="ECO:0000256" key="11">
    <source>
        <dbReference type="ARBA" id="ARBA00023136"/>
    </source>
</evidence>
<organism evidence="17 18">
    <name type="scientific">Bradyrhizobium valentinum</name>
    <dbReference type="NCBI Taxonomy" id="1518501"/>
    <lineage>
        <taxon>Bacteria</taxon>
        <taxon>Pseudomonadati</taxon>
        <taxon>Pseudomonadota</taxon>
        <taxon>Alphaproteobacteria</taxon>
        <taxon>Hyphomicrobiales</taxon>
        <taxon>Nitrobacteraceae</taxon>
        <taxon>Bradyrhizobium</taxon>
    </lineage>
</organism>
<dbReference type="Proteomes" id="UP000051913">
    <property type="component" value="Unassembled WGS sequence"/>
</dbReference>
<comment type="caution">
    <text evidence="17">The sequence shown here is derived from an EMBL/GenBank/DDBJ whole genome shotgun (WGS) entry which is preliminary data.</text>
</comment>
<dbReference type="PANTHER" id="PTHR33619:SF3">
    <property type="entry name" value="POLYSACCHARIDE EXPORT PROTEIN GFCE-RELATED"/>
    <property type="match status" value="1"/>
</dbReference>
<reference evidence="17 18" key="1">
    <citation type="submission" date="2014-03" db="EMBL/GenBank/DDBJ databases">
        <title>Bradyrhizobium valentinum sp. nov., isolated from effective nodules of Lupinus mariae-josephae, a lupine endemic of basic-lime soils in Eastern Spain.</title>
        <authorList>
            <person name="Duran D."/>
            <person name="Rey L."/>
            <person name="Navarro A."/>
            <person name="Busquets A."/>
            <person name="Imperial J."/>
            <person name="Ruiz-Argueso T."/>
        </authorList>
    </citation>
    <scope>NUCLEOTIDE SEQUENCE [LARGE SCALE GENOMIC DNA]</scope>
    <source>
        <strain evidence="17 18">LmjM3</strain>
    </source>
</reference>
<dbReference type="Gene3D" id="3.30.1950.10">
    <property type="entry name" value="wza like domain"/>
    <property type="match status" value="1"/>
</dbReference>
<keyword evidence="13" id="KW-0998">Cell outer membrane</keyword>
<keyword evidence="3" id="KW-0813">Transport</keyword>
<dbReference type="GO" id="GO:0015288">
    <property type="term" value="F:porin activity"/>
    <property type="evidence" value="ECO:0007669"/>
    <property type="project" value="UniProtKB-KW"/>
</dbReference>
<gene>
    <name evidence="17" type="ORF">CP49_04085</name>
</gene>
<evidence type="ECO:0000256" key="10">
    <source>
        <dbReference type="ARBA" id="ARBA00023114"/>
    </source>
</evidence>
<evidence type="ECO:0000256" key="8">
    <source>
        <dbReference type="ARBA" id="ARBA00023047"/>
    </source>
</evidence>
<evidence type="ECO:0000256" key="12">
    <source>
        <dbReference type="ARBA" id="ARBA00023139"/>
    </source>
</evidence>
<keyword evidence="6" id="KW-0812">Transmembrane</keyword>
<keyword evidence="14" id="KW-0449">Lipoprotein</keyword>
<evidence type="ECO:0000313" key="17">
    <source>
        <dbReference type="EMBL" id="KRR03133.1"/>
    </source>
</evidence>
<dbReference type="InterPro" id="IPR003715">
    <property type="entry name" value="Poly_export_N"/>
</dbReference>
<evidence type="ECO:0000256" key="1">
    <source>
        <dbReference type="ARBA" id="ARBA00004571"/>
    </source>
</evidence>
<accession>A0A0R3M9Z3</accession>
<feature type="domain" description="Polysaccharide export protein N-terminal" evidence="15">
    <location>
        <begin position="64"/>
        <end position="155"/>
    </location>
</feature>
<keyword evidence="4" id="KW-1134">Transmembrane beta strand</keyword>
<dbReference type="Pfam" id="PF22461">
    <property type="entry name" value="SLBB_2"/>
    <property type="match status" value="1"/>
</dbReference>
<dbReference type="GO" id="GO:0046930">
    <property type="term" value="C:pore complex"/>
    <property type="evidence" value="ECO:0007669"/>
    <property type="project" value="UniProtKB-KW"/>
</dbReference>
<name>A0A0R3M9Z3_9BRAD</name>
<dbReference type="InterPro" id="IPR054765">
    <property type="entry name" value="SLBB_dom"/>
</dbReference>
<evidence type="ECO:0000259" key="16">
    <source>
        <dbReference type="Pfam" id="PF22461"/>
    </source>
</evidence>
<keyword evidence="10" id="KW-0626">Porin</keyword>
<dbReference type="EMBL" id="LLXX01000143">
    <property type="protein sequence ID" value="KRR03133.1"/>
    <property type="molecule type" value="Genomic_DNA"/>
</dbReference>
<evidence type="ECO:0000256" key="4">
    <source>
        <dbReference type="ARBA" id="ARBA00022452"/>
    </source>
</evidence>
<keyword evidence="7" id="KW-0732">Signal</keyword>
<evidence type="ECO:0000259" key="15">
    <source>
        <dbReference type="Pfam" id="PF02563"/>
    </source>
</evidence>
<keyword evidence="12" id="KW-0564">Palmitate</keyword>
<protein>
    <submittedName>
        <fullName evidence="17">Sugar ABC transporter substrate-binding protein</fullName>
    </submittedName>
</protein>
<evidence type="ECO:0000256" key="5">
    <source>
        <dbReference type="ARBA" id="ARBA00022597"/>
    </source>
</evidence>
<evidence type="ECO:0000256" key="13">
    <source>
        <dbReference type="ARBA" id="ARBA00023237"/>
    </source>
</evidence>
<evidence type="ECO:0000256" key="7">
    <source>
        <dbReference type="ARBA" id="ARBA00022729"/>
    </source>
</evidence>
<dbReference type="OrthoDB" id="7198507at2"/>
<comment type="similarity">
    <text evidence="2">Belongs to the BexD/CtrA/VexA family.</text>
</comment>
<sequence>MLPACSILPGTGPSSDAVNGNATAGIRSTTALPYALVDISADTIGFLSQPNLITFKGQFPDKRAKPTQVVGVGDVLNVSIFEAAPGGLFTPGQAAGARPGNFVDLPPQAVDQKGSIYVPYAGEIPSAARTIPEIQQAIVARLRNRAIEPQVVVSLNQQHSSVVSVLGDVNTPGVLALNSVGERLLALIARAGGPKYEAIESYVTLQRDGKRVKVLLSRVVHDPRENIFIRPNDVIFLTRESPTFTALGALNQNVFGFNSEIPFDVETLTLAQAMGKAGGLNDNQSDPRELYVYRYEDRHFLEKLGVDTTRFTFERVPTIYRLNLRDPSGMLLAAGFQMRSKDVMYVANAKVVDYYKLLLLINNTTSTVRNVNSAVHEVATPIN</sequence>
<keyword evidence="18" id="KW-1185">Reference proteome</keyword>
<dbReference type="GO" id="GO:0009279">
    <property type="term" value="C:cell outer membrane"/>
    <property type="evidence" value="ECO:0007669"/>
    <property type="project" value="UniProtKB-SubCell"/>
</dbReference>